<dbReference type="AlphaFoldDB" id="A0A449GIJ4"/>
<gene>
    <name evidence="3" type="ORF">NCTC1935_03382</name>
</gene>
<dbReference type="RefSeq" id="WP_137353506.1">
    <property type="nucleotide sequence ID" value="NZ_CAACYE020000001.1"/>
</dbReference>
<evidence type="ECO:0000256" key="1">
    <source>
        <dbReference type="SAM" id="MobiDB-lite"/>
    </source>
</evidence>
<dbReference type="Pfam" id="PF03551">
    <property type="entry name" value="PadR"/>
    <property type="match status" value="1"/>
</dbReference>
<dbReference type="PANTHER" id="PTHR43252">
    <property type="entry name" value="TRANSCRIPTIONAL REGULATOR YQJI"/>
    <property type="match status" value="1"/>
</dbReference>
<dbReference type="InterPro" id="IPR005149">
    <property type="entry name" value="Tscrpt_reg_PadR_N"/>
</dbReference>
<proteinExistence type="predicted"/>
<name>A0A449GIJ4_NOCFR</name>
<organism evidence="3">
    <name type="scientific">Nocardia farcinica</name>
    <dbReference type="NCBI Taxonomy" id="37329"/>
    <lineage>
        <taxon>Bacteria</taxon>
        <taxon>Bacillati</taxon>
        <taxon>Actinomycetota</taxon>
        <taxon>Actinomycetes</taxon>
        <taxon>Mycobacteriales</taxon>
        <taxon>Nocardiaceae</taxon>
        <taxon>Nocardia</taxon>
    </lineage>
</organism>
<feature type="region of interest" description="Disordered" evidence="1">
    <location>
        <begin position="186"/>
        <end position="236"/>
    </location>
</feature>
<feature type="domain" description="Transcription regulator PadR N-terminal" evidence="2">
    <location>
        <begin position="15"/>
        <end position="90"/>
    </location>
</feature>
<accession>A0A449GIJ4</accession>
<dbReference type="InterPro" id="IPR036388">
    <property type="entry name" value="WH-like_DNA-bd_sf"/>
</dbReference>
<reference evidence="3" key="1">
    <citation type="submission" date="2019-02" db="EMBL/GenBank/DDBJ databases">
        <authorList>
            <consortium name="Pathogen Informatics"/>
        </authorList>
    </citation>
    <scope>NUCLEOTIDE SEQUENCE</scope>
    <source>
        <strain evidence="3">3012STDY6733949</strain>
    </source>
</reference>
<dbReference type="SUPFAM" id="SSF46785">
    <property type="entry name" value="Winged helix' DNA-binding domain"/>
    <property type="match status" value="1"/>
</dbReference>
<sequence length="236" mass="26369">MGQGRGKPTALAVSVLALLEERPMHPYEMYQTLIERREDMLVKVRPGSLYHTVARLADQELVRAEGVDRAGNRPERTTYRITPRGRAALRDRITDILRAPVPEYPEFPLALAEAHNLPAEEVLALLGERIAHLDHDLADLDAMIAWAERKGIARRYWLVLPYLRATVRAQRDWLVGFTAELAAGEPAWEEFEPTGARRTPAPATPWDGDEADPPPAPRRAHAAQPPSPSIVPIAPR</sequence>
<dbReference type="InterPro" id="IPR036390">
    <property type="entry name" value="WH_DNA-bd_sf"/>
</dbReference>
<evidence type="ECO:0000259" key="2">
    <source>
        <dbReference type="Pfam" id="PF03551"/>
    </source>
</evidence>
<dbReference type="PANTHER" id="PTHR43252:SF2">
    <property type="entry name" value="TRANSCRIPTION REGULATOR, PADR-LIKE FAMILY"/>
    <property type="match status" value="1"/>
</dbReference>
<dbReference type="EMBL" id="CAACYE010000005">
    <property type="protein sequence ID" value="VFA85542.1"/>
    <property type="molecule type" value="Genomic_DNA"/>
</dbReference>
<protein>
    <submittedName>
        <fullName evidence="3">Transcriptional regulator, Acidobacterial, PadR-family</fullName>
    </submittedName>
</protein>
<feature type="compositionally biased region" description="Pro residues" evidence="1">
    <location>
        <begin position="225"/>
        <end position="236"/>
    </location>
</feature>
<evidence type="ECO:0000313" key="3">
    <source>
        <dbReference type="EMBL" id="VFA85542.1"/>
    </source>
</evidence>
<dbReference type="Gene3D" id="1.10.10.10">
    <property type="entry name" value="Winged helix-like DNA-binding domain superfamily/Winged helix DNA-binding domain"/>
    <property type="match status" value="1"/>
</dbReference>